<feature type="region of interest" description="Disordered" evidence="2">
    <location>
        <begin position="26"/>
        <end position="61"/>
    </location>
</feature>
<feature type="region of interest" description="Disordered" evidence="2">
    <location>
        <begin position="878"/>
        <end position="898"/>
    </location>
</feature>
<accession>A0A9P7BI93</accession>
<evidence type="ECO:0000259" key="4">
    <source>
        <dbReference type="PROSITE" id="PS50021"/>
    </source>
</evidence>
<dbReference type="EMBL" id="PUHW01000005">
    <property type="protein sequence ID" value="KAG0691234.1"/>
    <property type="molecule type" value="Genomic_DNA"/>
</dbReference>
<feature type="coiled-coil region" evidence="1">
    <location>
        <begin position="1750"/>
        <end position="1809"/>
    </location>
</feature>
<dbReference type="InterPro" id="IPR000048">
    <property type="entry name" value="IQ_motif_EF-hand-BS"/>
</dbReference>
<evidence type="ECO:0008006" key="7">
    <source>
        <dbReference type="Google" id="ProtNLM"/>
    </source>
</evidence>
<dbReference type="InterPro" id="IPR001715">
    <property type="entry name" value="CH_dom"/>
</dbReference>
<dbReference type="Proteomes" id="UP000697127">
    <property type="component" value="Unassembled WGS sequence"/>
</dbReference>
<reference evidence="5" key="1">
    <citation type="submission" date="2020-11" db="EMBL/GenBank/DDBJ databases">
        <title>Kefir isolates.</title>
        <authorList>
            <person name="Marcisauskas S."/>
            <person name="Kim Y."/>
            <person name="Blasche S."/>
        </authorList>
    </citation>
    <scope>NUCLEOTIDE SEQUENCE</scope>
    <source>
        <strain evidence="5">Olga-1</strain>
    </source>
</reference>
<dbReference type="PROSITE" id="PS50018">
    <property type="entry name" value="RAS_GTPASE_ACTIV_2"/>
    <property type="match status" value="1"/>
</dbReference>
<dbReference type="SUPFAM" id="SSF47576">
    <property type="entry name" value="Calponin-homology domain, CH-domain"/>
    <property type="match status" value="1"/>
</dbReference>
<dbReference type="Gene3D" id="1.10.506.10">
    <property type="entry name" value="GTPase Activation - p120gap, domain 1"/>
    <property type="match status" value="1"/>
</dbReference>
<feature type="coiled-coil region" evidence="1">
    <location>
        <begin position="1135"/>
        <end position="1165"/>
    </location>
</feature>
<sequence length="1981" mass="228414">MSLPQSNGESPKMTKAAAFLNSISAEESDATVPVLKPKQTNDNIQSIISPTASPIKKSERPLTSVQQMIKAKEKETKENRAFDFAPRPDNKIMKDKKSVFVSHNHQHHHHNNTTTIESENDKLSKSEINRMGVINNAMSNSPSIKNLNKLKNIQTRLESLSPIPDSNDKLQQSKTTIPKTFSTKNINKQLTTPSSIAIKNWLDTDRDNLKLAAFVCRMVEIKHWIEDLLKINIELNDSNIDQFSDYLTNGILLAQIAQYFDPKNVSKVYTGFKSTSNDDKINYKMTTKQFKFTENIVNFLDFLRRVKLPSLFVFETNDLYEKKDIPKVIACLHALSCLMAMLGKAQPVNKLAEGDDVSSAILNLNVNVDKLKQIKYNVGRFNGSIGRKYVEGFDEAVRVNVGDDIRRLQLVELDSKPVKENSNVGKLQKTNSILETKSEEISPKLLDDISFTSTDNNDKSLLSLNFDKSDIEFDLSDINDDGLSIDNSIHTLTEPSSPDTPLILPPSIKDQEYTRDARLLFNHTSDIPSMPSVHSISEIQRKYQFLIDEDEREILGGSLIQSNVSHDTLDYSYKSSLSSSNNFTSFSNQNFSPSTSEEATILLQSLARGYLLRFDLFVTKAILKANTSSVISFQSLCRGTISRQKFKLENIKEPESDFFTESQLRKLPEYDEYGSSDLMKTILRNKKKHGELISNLTILKEQQYDIINLQSSIRAMFVREHYWEVRKFLLHEMNLVIKLQSVIRGDLIRNKIKNKSYFQPVKKNNIFKANVSSARSKIISSVEPSSKKDRVKSKRIYHAYDDQNPLKAPYDENELFEKFDIPTVSPKKKLLSPLKEDKSVKKEKISEIYTSEDEDIPIPGKVPRRGEARKEKAKYIPNLPIDEPTTPPGEKRSISKLQHSPTKISLNNLISPDEKLESRLSSSDTVLFKDSKKDQNTIDDIITTNQIDELKNSAYIITQLQSCARGSLSRSRLNNFIDQIYQNVETFSNLVSISRGVLARRAYKQIRKELSQCQNDVILIQSVLRGIETRVDYDCLTEDIYEFTDSITFLQSDIRGFLIRKRIKDRDAYFKQPENLRKICRLQEIIRGLHDVKDYRLLIDEQNPPVRAVKKFIGLLGGLEADKTTRDEMEVLKLREEITVEKTNVREELDKLSKLKTKVEILRKNGIDIKNVEGGLRNNVDAGNAALNKIGGVEQIIDTSKSRRYTSASAITSNGVIIKKESDLLNECIGSFFYILQTKPEYWARVLNYIEMTGDLVEFSHGHIEDWILKCFNYDDADINTIAEQTREECLYIQLIHYTFKLYLSRLNDSKFKEIVKNRWEVDIIDINYWELLLHAYLNLPQQRTFTKSLLDDAVFLITSDFDVRFECDPMKIFEYLIETTDKITESEKINVEVGNIAPLEIPIVEKEYIKNMQDLRSAVYEIFKYLKKIVTKFPMFIRCLCREFYESMKLSLNVSNTYYLGMIGSIFLQCFVLPIFQSPANYSIDIFAISDNLNVIENVRRNLELVSIYLNQCIFMKHFDSNKHPYLVSLNPFIDELSVQMKDFINELINVPLIEVSYRKVMLETSQENMFLKIQYDDIGELTFIWKEFIKEIFGDTSNPLYYSIKEIEEVLGNNNKKSQKKLPCDQYGFTRIKLVDNKEEGVEKIVGESMMLEVKKYLIYILQVQDGEDLVDLLVSEIEPADELKFKEIIKSEKKLNKKNYNSYEISKLERKSLNEIYNSSFPQVKKRALELIFELEKLNLISKSDGYQNLLNDIANEIRNKRKQQQERESEKAIVIETLTELKRRNRTYQKKYEEYEEAIKGDLNQRLMKSIQKGDIIDKNDNNNENKQNKAFLSKLFSKSGKKIKRSAQFIHGNKNLNNNSLYGEYKMSLKQLIDKGIIQSIGDNIESMGGSGFGGLKNSAKMNRINLIFKCNKPGYFQISIIGGNNRDFEDKFFNLSLDDLLIWQYEGKNDIKAFEGEIIFYCGGLLKYLLNNFYN</sequence>
<evidence type="ECO:0000313" key="6">
    <source>
        <dbReference type="Proteomes" id="UP000697127"/>
    </source>
</evidence>
<feature type="compositionally biased region" description="Polar residues" evidence="2">
    <location>
        <begin position="38"/>
        <end position="52"/>
    </location>
</feature>
<dbReference type="Pfam" id="PF03836">
    <property type="entry name" value="RasGAP_C"/>
    <property type="match status" value="1"/>
</dbReference>
<dbReference type="GO" id="GO:0005516">
    <property type="term" value="F:calmodulin binding"/>
    <property type="evidence" value="ECO:0007669"/>
    <property type="project" value="TreeGrafter"/>
</dbReference>
<keyword evidence="1" id="KW-0175">Coiled coil</keyword>
<dbReference type="SMART" id="SM00033">
    <property type="entry name" value="CH"/>
    <property type="match status" value="1"/>
</dbReference>
<dbReference type="PANTHER" id="PTHR14149:SF14">
    <property type="entry name" value="CALPONIN-HOMOLOGY (CH) DOMAIN-CONTAINING PROTEIN"/>
    <property type="match status" value="1"/>
</dbReference>
<dbReference type="GO" id="GO:0110085">
    <property type="term" value="C:mitotic actomyosin contractile ring"/>
    <property type="evidence" value="ECO:0007669"/>
    <property type="project" value="TreeGrafter"/>
</dbReference>
<dbReference type="InterPro" id="IPR036872">
    <property type="entry name" value="CH_dom_sf"/>
</dbReference>
<dbReference type="GO" id="GO:1903479">
    <property type="term" value="P:mitotic actomyosin contractile ring assembly actin filament organization"/>
    <property type="evidence" value="ECO:0007669"/>
    <property type="project" value="TreeGrafter"/>
</dbReference>
<keyword evidence="6" id="KW-1185">Reference proteome</keyword>
<dbReference type="SUPFAM" id="SSF143885">
    <property type="entry name" value="RGC domain-like"/>
    <property type="match status" value="1"/>
</dbReference>
<dbReference type="InterPro" id="IPR001936">
    <property type="entry name" value="RasGAP_dom"/>
</dbReference>
<dbReference type="GO" id="GO:0051015">
    <property type="term" value="F:actin filament binding"/>
    <property type="evidence" value="ECO:0007669"/>
    <property type="project" value="TreeGrafter"/>
</dbReference>
<dbReference type="InterPro" id="IPR008936">
    <property type="entry name" value="Rho_GTPase_activation_prot"/>
</dbReference>
<dbReference type="SUPFAM" id="SSF48350">
    <property type="entry name" value="GTPase activation domain, GAP"/>
    <property type="match status" value="1"/>
</dbReference>
<dbReference type="Pfam" id="PF00616">
    <property type="entry name" value="RasGAP"/>
    <property type="match status" value="1"/>
</dbReference>
<name>A0A9P7BI93_9ASCO</name>
<dbReference type="Pfam" id="PF00307">
    <property type="entry name" value="CH"/>
    <property type="match status" value="1"/>
</dbReference>
<feature type="domain" description="Ras-GAP" evidence="3">
    <location>
        <begin position="1345"/>
        <end position="1516"/>
    </location>
</feature>
<dbReference type="PANTHER" id="PTHR14149">
    <property type="entry name" value="RAS GTPASE-ACTIVATING PROTEIN WITH IQ MOTIF"/>
    <property type="match status" value="1"/>
</dbReference>
<dbReference type="Pfam" id="PF00612">
    <property type="entry name" value="IQ"/>
    <property type="match status" value="2"/>
</dbReference>
<evidence type="ECO:0000259" key="3">
    <source>
        <dbReference type="PROSITE" id="PS50018"/>
    </source>
</evidence>
<dbReference type="Gene3D" id="1.10.418.10">
    <property type="entry name" value="Calponin-like domain"/>
    <property type="match status" value="1"/>
</dbReference>
<dbReference type="InterPro" id="IPR000593">
    <property type="entry name" value="RasGAP_C"/>
</dbReference>
<organism evidence="5 6">
    <name type="scientific">Pichia californica</name>
    <dbReference type="NCBI Taxonomy" id="460514"/>
    <lineage>
        <taxon>Eukaryota</taxon>
        <taxon>Fungi</taxon>
        <taxon>Dikarya</taxon>
        <taxon>Ascomycota</taxon>
        <taxon>Saccharomycotina</taxon>
        <taxon>Pichiomycetes</taxon>
        <taxon>Pichiales</taxon>
        <taxon>Pichiaceae</taxon>
        <taxon>Pichia</taxon>
    </lineage>
</organism>
<dbReference type="PROSITE" id="PS50021">
    <property type="entry name" value="CH"/>
    <property type="match status" value="1"/>
</dbReference>
<evidence type="ECO:0000256" key="1">
    <source>
        <dbReference type="SAM" id="Coils"/>
    </source>
</evidence>
<dbReference type="GO" id="GO:0005096">
    <property type="term" value="F:GTPase activator activity"/>
    <property type="evidence" value="ECO:0007669"/>
    <property type="project" value="TreeGrafter"/>
</dbReference>
<evidence type="ECO:0000256" key="2">
    <source>
        <dbReference type="SAM" id="MobiDB-lite"/>
    </source>
</evidence>
<dbReference type="SMART" id="SM00015">
    <property type="entry name" value="IQ"/>
    <property type="match status" value="6"/>
</dbReference>
<gene>
    <name evidence="5" type="ORF">C6P40_004046</name>
</gene>
<proteinExistence type="predicted"/>
<comment type="caution">
    <text evidence="5">The sequence shown here is derived from an EMBL/GenBank/DDBJ whole genome shotgun (WGS) entry which is preliminary data.</text>
</comment>
<feature type="domain" description="Calponin-homology (CH)" evidence="4">
    <location>
        <begin position="215"/>
        <end position="340"/>
    </location>
</feature>
<protein>
    <recommendedName>
        <fullName evidence="7">Ras-GAP domain-containing protein</fullName>
    </recommendedName>
</protein>
<evidence type="ECO:0000313" key="5">
    <source>
        <dbReference type="EMBL" id="KAG0691234.1"/>
    </source>
</evidence>
<dbReference type="PROSITE" id="PS50096">
    <property type="entry name" value="IQ"/>
    <property type="match status" value="5"/>
</dbReference>